<reference evidence="6 7" key="2">
    <citation type="journal article" date="2017" name="Nature">
        <title>The Apostasia genome and the evolution of orchids.</title>
        <authorList>
            <person name="Zhang G.Q."/>
            <person name="Liu K.W."/>
            <person name="Li Z."/>
            <person name="Lohaus R."/>
            <person name="Hsiao Y.Y."/>
            <person name="Niu S.C."/>
            <person name="Wang J.Y."/>
            <person name="Lin Y.C."/>
            <person name="Xu Q."/>
            <person name="Chen L.J."/>
            <person name="Yoshida K."/>
            <person name="Fujiwara S."/>
            <person name="Wang Z.W."/>
            <person name="Zhang Y.Q."/>
            <person name="Mitsuda N."/>
            <person name="Wang M."/>
            <person name="Liu G.H."/>
            <person name="Pecoraro L."/>
            <person name="Huang H.X."/>
            <person name="Xiao X.J."/>
            <person name="Lin M."/>
            <person name="Wu X.Y."/>
            <person name="Wu W.L."/>
            <person name="Chen Y.Y."/>
            <person name="Chang S.B."/>
            <person name="Sakamoto S."/>
            <person name="Ohme-Takagi M."/>
            <person name="Yagi M."/>
            <person name="Zeng S.J."/>
            <person name="Shen C.Y."/>
            <person name="Yeh C.M."/>
            <person name="Luo Y.B."/>
            <person name="Tsai W.C."/>
            <person name="Van de Peer Y."/>
            <person name="Liu Z.J."/>
        </authorList>
    </citation>
    <scope>NUCLEOTIDE SEQUENCE [LARGE SCALE GENOMIC DNA]</scope>
    <source>
        <tissue evidence="6">The whole plant</tissue>
    </source>
</reference>
<dbReference type="AlphaFoldDB" id="A0A2I0XDH8"/>
<evidence type="ECO:0000313" key="7">
    <source>
        <dbReference type="Proteomes" id="UP000233837"/>
    </source>
</evidence>
<reference evidence="6 7" key="1">
    <citation type="journal article" date="2016" name="Sci. Rep.">
        <title>The Dendrobium catenatum Lindl. genome sequence provides insights into polysaccharide synthase, floral development and adaptive evolution.</title>
        <authorList>
            <person name="Zhang G.Q."/>
            <person name="Xu Q."/>
            <person name="Bian C."/>
            <person name="Tsai W.C."/>
            <person name="Yeh C.M."/>
            <person name="Liu K.W."/>
            <person name="Yoshida K."/>
            <person name="Zhang L.S."/>
            <person name="Chang S.B."/>
            <person name="Chen F."/>
            <person name="Shi Y."/>
            <person name="Su Y.Y."/>
            <person name="Zhang Y.Q."/>
            <person name="Chen L.J."/>
            <person name="Yin Y."/>
            <person name="Lin M."/>
            <person name="Huang H."/>
            <person name="Deng H."/>
            <person name="Wang Z.W."/>
            <person name="Zhu S.L."/>
            <person name="Zhao X."/>
            <person name="Deng C."/>
            <person name="Niu S.C."/>
            <person name="Huang J."/>
            <person name="Wang M."/>
            <person name="Liu G.H."/>
            <person name="Yang H.J."/>
            <person name="Xiao X.J."/>
            <person name="Hsiao Y.Y."/>
            <person name="Wu W.L."/>
            <person name="Chen Y.Y."/>
            <person name="Mitsuda N."/>
            <person name="Ohme-Takagi M."/>
            <person name="Luo Y.B."/>
            <person name="Van de Peer Y."/>
            <person name="Liu Z.J."/>
        </authorList>
    </citation>
    <scope>NUCLEOTIDE SEQUENCE [LARGE SCALE GENOMIC DNA]</scope>
    <source>
        <tissue evidence="6">The whole plant</tissue>
    </source>
</reference>
<dbReference type="CDD" id="cd06472">
    <property type="entry name" value="ACD_ScHsp26_like"/>
    <property type="match status" value="1"/>
</dbReference>
<keyword evidence="7" id="KW-1185">Reference proteome</keyword>
<feature type="chain" id="PRO_5014140412" evidence="4">
    <location>
        <begin position="19"/>
        <end position="189"/>
    </location>
</feature>
<evidence type="ECO:0000256" key="3">
    <source>
        <dbReference type="RuleBase" id="RU003616"/>
    </source>
</evidence>
<feature type="domain" description="SHSP" evidence="5">
    <location>
        <begin position="57"/>
        <end position="172"/>
    </location>
</feature>
<dbReference type="PANTHER" id="PTHR11527">
    <property type="entry name" value="HEAT-SHOCK PROTEIN 20 FAMILY MEMBER"/>
    <property type="match status" value="1"/>
</dbReference>
<protein>
    <submittedName>
        <fullName evidence="6">22.7 kDa class IV heat shock protein</fullName>
    </submittedName>
</protein>
<evidence type="ECO:0000256" key="2">
    <source>
        <dbReference type="PROSITE-ProRule" id="PRU00285"/>
    </source>
</evidence>
<evidence type="ECO:0000259" key="5">
    <source>
        <dbReference type="PROSITE" id="PS01031"/>
    </source>
</evidence>
<dbReference type="Pfam" id="PF00011">
    <property type="entry name" value="HSP20"/>
    <property type="match status" value="1"/>
</dbReference>
<dbReference type="OrthoDB" id="5511210at2759"/>
<dbReference type="STRING" id="906689.A0A2I0XDH8"/>
<evidence type="ECO:0000256" key="1">
    <source>
        <dbReference type="ARBA" id="ARBA00023016"/>
    </source>
</evidence>
<dbReference type="SUPFAM" id="SSF49764">
    <property type="entry name" value="HSP20-like chaperones"/>
    <property type="match status" value="1"/>
</dbReference>
<dbReference type="Gene3D" id="2.60.40.790">
    <property type="match status" value="1"/>
</dbReference>
<feature type="signal peptide" evidence="4">
    <location>
        <begin position="1"/>
        <end position="18"/>
    </location>
</feature>
<dbReference type="PROSITE" id="PS01031">
    <property type="entry name" value="SHSP"/>
    <property type="match status" value="1"/>
</dbReference>
<dbReference type="Proteomes" id="UP000233837">
    <property type="component" value="Unassembled WGS sequence"/>
</dbReference>
<comment type="similarity">
    <text evidence="2 3">Belongs to the small heat shock protein (HSP20) family.</text>
</comment>
<evidence type="ECO:0000256" key="4">
    <source>
        <dbReference type="SAM" id="SignalP"/>
    </source>
</evidence>
<gene>
    <name evidence="6" type="primary">HSP22.7</name>
    <name evidence="6" type="ORF">MA16_Dca001802</name>
</gene>
<keyword evidence="4" id="KW-0732">Signal</keyword>
<accession>A0A2I0XDH8</accession>
<dbReference type="InterPro" id="IPR008978">
    <property type="entry name" value="HSP20-like_chaperone"/>
</dbReference>
<keyword evidence="1 6" id="KW-0346">Stress response</keyword>
<proteinExistence type="inferred from homology"/>
<dbReference type="EMBL" id="KZ501954">
    <property type="protein sequence ID" value="PKU85971.1"/>
    <property type="molecule type" value="Genomic_DNA"/>
</dbReference>
<organism evidence="6 7">
    <name type="scientific">Dendrobium catenatum</name>
    <dbReference type="NCBI Taxonomy" id="906689"/>
    <lineage>
        <taxon>Eukaryota</taxon>
        <taxon>Viridiplantae</taxon>
        <taxon>Streptophyta</taxon>
        <taxon>Embryophyta</taxon>
        <taxon>Tracheophyta</taxon>
        <taxon>Spermatophyta</taxon>
        <taxon>Magnoliopsida</taxon>
        <taxon>Liliopsida</taxon>
        <taxon>Asparagales</taxon>
        <taxon>Orchidaceae</taxon>
        <taxon>Epidendroideae</taxon>
        <taxon>Malaxideae</taxon>
        <taxon>Dendrobiinae</taxon>
        <taxon>Dendrobium</taxon>
    </lineage>
</organism>
<sequence>MRTSFATVCFIVLAVALGLPTPNALTPFTRSSIFDALLAAEDPFRLPDPPLLAVPNSASDSLLARADWKETPKAHIISLDIPGIRRDDVKIEVEEGRVLRVSGERRSEEEAEGEKWHRAERPTGKFWRRFRLPWNADIERIGAQMESGVLRITVPKLAEHLQKREARVVEIVEAGDKGGVDVKASKAEI</sequence>
<evidence type="ECO:0000313" key="6">
    <source>
        <dbReference type="EMBL" id="PKU85971.1"/>
    </source>
</evidence>
<dbReference type="InterPro" id="IPR002068">
    <property type="entry name" value="A-crystallin/Hsp20_dom"/>
</dbReference>
<name>A0A2I0XDH8_9ASPA</name>
<dbReference type="InterPro" id="IPR031107">
    <property type="entry name" value="Small_HSP"/>
</dbReference>